<gene>
    <name evidence="2" type="ORF">DY023_11050</name>
</gene>
<evidence type="ECO:0000259" key="1">
    <source>
        <dbReference type="Pfam" id="PF07929"/>
    </source>
</evidence>
<accession>A0A371NSD7</accession>
<reference evidence="2 3" key="1">
    <citation type="submission" date="2018-08" db="EMBL/GenBank/DDBJ databases">
        <title>Isolation, diversity and antifungal activity of Actinobacteria from cow dung.</title>
        <authorList>
            <person name="Ling L."/>
        </authorList>
    </citation>
    <scope>NUCLEOTIDE SEQUENCE [LARGE SCALE GENOMIC DNA]</scope>
    <source>
        <strain evidence="2 3">NEAU-LLE</strain>
    </source>
</reference>
<dbReference type="AlphaFoldDB" id="A0A371NSD7"/>
<dbReference type="PANTHER" id="PTHR41878:SF1">
    <property type="entry name" value="TNPR PROTEIN"/>
    <property type="match status" value="1"/>
</dbReference>
<feature type="domain" description="Plasmid pRiA4b Orf3-like" evidence="1">
    <location>
        <begin position="4"/>
        <end position="168"/>
    </location>
</feature>
<sequence>MTRYRLRATLVGSAPEIWRELEIDGSLRLADLHDALQLLFGWREMHLHQFTDADPDVPGGAGRRWESPYAPDAEDDALSEIEYRVEDVLRTMDALWYEYDFGDGWTVRTDVTGRHQSDPVFAPVVLLDGARRGPFEDSGGLRGYTEKLEIAADPRHPEHDEIVSWMRATVGPWAGTGPGAFDLVGMQSELNLRFTAESSGYAADDMSGIVKADRHRRAGDFNDASPLAVFLSQLPPPIRSELRRHLHATGILDPVDIAPEDAARIIRPFGWLMDAVGTGGLALTAAGWMPPATVLDGMTQLGWMKEWKGMGKGNREDVTPPILVLRETAQRIGLVRVAKGRLLLSAAAKKALGDPLQQLRLVAGGLYRKLGEAETDAAVLQLLSIADGTPKTRSWETVAFGMEMSGWASSTGCAFTERDIRHATFHADQVLMYVADEYWKRQSDRGTSDDVRLFARAALR</sequence>
<dbReference type="SUPFAM" id="SSF159941">
    <property type="entry name" value="MM3350-like"/>
    <property type="match status" value="1"/>
</dbReference>
<dbReference type="RefSeq" id="WP_116242397.1">
    <property type="nucleotide sequence ID" value="NZ_QUAB01000043.1"/>
</dbReference>
<dbReference type="InterPro" id="IPR024047">
    <property type="entry name" value="MM3350-like_sf"/>
</dbReference>
<comment type="caution">
    <text evidence="2">The sequence shown here is derived from an EMBL/GenBank/DDBJ whole genome shotgun (WGS) entry which is preliminary data.</text>
</comment>
<dbReference type="OrthoDB" id="9816539at2"/>
<protein>
    <submittedName>
        <fullName evidence="2">Plasmid pRiA4b ORF-3 family protein</fullName>
    </submittedName>
</protein>
<evidence type="ECO:0000313" key="3">
    <source>
        <dbReference type="Proteomes" id="UP000262172"/>
    </source>
</evidence>
<dbReference type="Pfam" id="PF07929">
    <property type="entry name" value="PRiA4_ORF3"/>
    <property type="match status" value="1"/>
</dbReference>
<keyword evidence="3" id="KW-1185">Reference proteome</keyword>
<organism evidence="2 3">
    <name type="scientific">Microbacterium bovistercoris</name>
    <dbReference type="NCBI Taxonomy" id="2293570"/>
    <lineage>
        <taxon>Bacteria</taxon>
        <taxon>Bacillati</taxon>
        <taxon>Actinomycetota</taxon>
        <taxon>Actinomycetes</taxon>
        <taxon>Micrococcales</taxon>
        <taxon>Microbacteriaceae</taxon>
        <taxon>Microbacterium</taxon>
    </lineage>
</organism>
<name>A0A371NSD7_9MICO</name>
<dbReference type="InterPro" id="IPR012912">
    <property type="entry name" value="Plasmid_pRiA4b_Orf3-like"/>
</dbReference>
<evidence type="ECO:0000313" key="2">
    <source>
        <dbReference type="EMBL" id="REJ05112.1"/>
    </source>
</evidence>
<dbReference type="EMBL" id="QUAB01000043">
    <property type="protein sequence ID" value="REJ05112.1"/>
    <property type="molecule type" value="Genomic_DNA"/>
</dbReference>
<dbReference type="Gene3D" id="3.10.290.30">
    <property type="entry name" value="MM3350-like"/>
    <property type="match status" value="1"/>
</dbReference>
<dbReference type="Proteomes" id="UP000262172">
    <property type="component" value="Unassembled WGS sequence"/>
</dbReference>
<dbReference type="PANTHER" id="PTHR41878">
    <property type="entry name" value="LEXA REPRESSOR-RELATED"/>
    <property type="match status" value="1"/>
</dbReference>
<proteinExistence type="predicted"/>